<comment type="caution">
    <text evidence="3">The sequence shown here is derived from an EMBL/GenBank/DDBJ whole genome shotgun (WGS) entry which is preliminary data.</text>
</comment>
<accession>A0ABT9VIS3</accession>
<dbReference type="InterPro" id="IPR036388">
    <property type="entry name" value="WH-like_DNA-bd_sf"/>
</dbReference>
<dbReference type="Gene3D" id="1.10.10.10">
    <property type="entry name" value="Winged helix-like DNA-binding domain superfamily/Winged helix DNA-binding domain"/>
    <property type="match status" value="2"/>
</dbReference>
<name>A0ABT9VIS3_9BACI</name>
<evidence type="ECO:0000259" key="2">
    <source>
        <dbReference type="Pfam" id="PF01051"/>
    </source>
</evidence>
<reference evidence="3 4" key="1">
    <citation type="submission" date="2023-07" db="EMBL/GenBank/DDBJ databases">
        <title>Genomic Encyclopedia of Type Strains, Phase IV (KMG-IV): sequencing the most valuable type-strain genomes for metagenomic binning, comparative biology and taxonomic classification.</title>
        <authorList>
            <person name="Goeker M."/>
        </authorList>
    </citation>
    <scope>NUCLEOTIDE SEQUENCE [LARGE SCALE GENOMIC DNA]</scope>
    <source>
        <strain evidence="3 4">DSM 16460</strain>
    </source>
</reference>
<dbReference type="SUPFAM" id="SSF46785">
    <property type="entry name" value="Winged helix' DNA-binding domain"/>
    <property type="match status" value="2"/>
</dbReference>
<proteinExistence type="inferred from homology"/>
<keyword evidence="4" id="KW-1185">Reference proteome</keyword>
<protein>
    <submittedName>
        <fullName evidence="3">Plasmid replication initiation protein</fullName>
    </submittedName>
</protein>
<sequence>MRGVFLNSEHLVTKSNHLIEARHRQSLTAREQKIILSAVSMIQPDDDDFKTYEIRVRDFHELLGIEGRENYTQMKEIIKNLMTKVIEIPREKGNGWIICNWASHVEYIEGEGRIEFGFDPKLKPYLLQLKQAFTSYKLSNILSLKSAYAIRLYELVKKWQHLGRWEVTVDQLKEKLGIPEDKYKRYGHFKSRVLTSSIEELNANTDITVSFEEVRKSRKIEKITFSVRGMKTKPDSKPKPSNELEGDLLNELNQLSVGYEINIEGYKKLLTLSYFVFNDNYKEELKKLIKLVNKRIDKNNDVNNPVGLMIYILTEKEKLMKQGYHVQKFDEHELDQSGEVIPKWFEDFKNGKKKEEALINPEEQEDLKAFFEGFRS</sequence>
<dbReference type="Pfam" id="PF21205">
    <property type="entry name" value="Rep3_C"/>
    <property type="match status" value="1"/>
</dbReference>
<dbReference type="Pfam" id="PF01051">
    <property type="entry name" value="Rep3_N"/>
    <property type="match status" value="1"/>
</dbReference>
<feature type="domain" description="Initiator Rep protein WH1" evidence="2">
    <location>
        <begin position="12"/>
        <end position="157"/>
    </location>
</feature>
<comment type="similarity">
    <text evidence="1">Belongs to the initiator RepB protein family.</text>
</comment>
<dbReference type="InterPro" id="IPR036390">
    <property type="entry name" value="WH_DNA-bd_sf"/>
</dbReference>
<dbReference type="Proteomes" id="UP001224359">
    <property type="component" value="Unassembled WGS sequence"/>
</dbReference>
<evidence type="ECO:0000256" key="1">
    <source>
        <dbReference type="ARBA" id="ARBA00038283"/>
    </source>
</evidence>
<dbReference type="EMBL" id="JAUSTQ010000021">
    <property type="protein sequence ID" value="MDQ0160872.1"/>
    <property type="molecule type" value="Genomic_DNA"/>
</dbReference>
<gene>
    <name evidence="3" type="ORF">J2S77_002879</name>
</gene>
<evidence type="ECO:0000313" key="3">
    <source>
        <dbReference type="EMBL" id="MDQ0160872.1"/>
    </source>
</evidence>
<dbReference type="InterPro" id="IPR000525">
    <property type="entry name" value="Initiator_Rep_WH1"/>
</dbReference>
<evidence type="ECO:0000313" key="4">
    <source>
        <dbReference type="Proteomes" id="UP001224359"/>
    </source>
</evidence>
<organism evidence="3 4">
    <name type="scientific">Alkalibacillus salilacus</name>
    <dbReference type="NCBI Taxonomy" id="284582"/>
    <lineage>
        <taxon>Bacteria</taxon>
        <taxon>Bacillati</taxon>
        <taxon>Bacillota</taxon>
        <taxon>Bacilli</taxon>
        <taxon>Bacillales</taxon>
        <taxon>Bacillaceae</taxon>
        <taxon>Alkalibacillus</taxon>
    </lineage>
</organism>